<dbReference type="InterPro" id="IPR009091">
    <property type="entry name" value="RCC1/BLIP-II"/>
</dbReference>
<accession>A0A9W9Y848</accession>
<keyword evidence="3" id="KW-1185">Reference proteome</keyword>
<dbReference type="SUPFAM" id="SSF50985">
    <property type="entry name" value="RCC1/BLIP-II"/>
    <property type="match status" value="1"/>
</dbReference>
<reference evidence="2" key="1">
    <citation type="submission" date="2023-01" db="EMBL/GenBank/DDBJ databases">
        <title>Genome assembly of the deep-sea coral Lophelia pertusa.</title>
        <authorList>
            <person name="Herrera S."/>
            <person name="Cordes E."/>
        </authorList>
    </citation>
    <scope>NUCLEOTIDE SEQUENCE</scope>
    <source>
        <strain evidence="2">USNM1676648</strain>
        <tissue evidence="2">Polyp</tissue>
    </source>
</reference>
<name>A0A9W9Y848_9CNID</name>
<proteinExistence type="predicted"/>
<evidence type="ECO:0000313" key="3">
    <source>
        <dbReference type="Proteomes" id="UP001163046"/>
    </source>
</evidence>
<organism evidence="2 3">
    <name type="scientific">Desmophyllum pertusum</name>
    <dbReference type="NCBI Taxonomy" id="174260"/>
    <lineage>
        <taxon>Eukaryota</taxon>
        <taxon>Metazoa</taxon>
        <taxon>Cnidaria</taxon>
        <taxon>Anthozoa</taxon>
        <taxon>Hexacorallia</taxon>
        <taxon>Scleractinia</taxon>
        <taxon>Caryophylliina</taxon>
        <taxon>Caryophylliidae</taxon>
        <taxon>Desmophyllum</taxon>
    </lineage>
</organism>
<sequence>MKKKLPVIVEQGHCRKALFNGGLLIVWGCGEFGQHGHGHSEDVPIGDALGCPPCGWMIIRSTAGGTVTVAHLGVGTTETSPHPRPLHLGVSSGTKAERHHLRDKTQPCMDTRWRLLQFWE</sequence>
<feature type="region of interest" description="Disordered" evidence="1">
    <location>
        <begin position="76"/>
        <end position="103"/>
    </location>
</feature>
<evidence type="ECO:0000256" key="1">
    <source>
        <dbReference type="SAM" id="MobiDB-lite"/>
    </source>
</evidence>
<dbReference type="OrthoDB" id="5981550at2759"/>
<dbReference type="EMBL" id="MU827990">
    <property type="protein sequence ID" value="KAJ7312657.1"/>
    <property type="molecule type" value="Genomic_DNA"/>
</dbReference>
<comment type="caution">
    <text evidence="2">The sequence shown here is derived from an EMBL/GenBank/DDBJ whole genome shotgun (WGS) entry which is preliminary data.</text>
</comment>
<dbReference type="Proteomes" id="UP001163046">
    <property type="component" value="Unassembled WGS sequence"/>
</dbReference>
<evidence type="ECO:0000313" key="2">
    <source>
        <dbReference type="EMBL" id="KAJ7312657.1"/>
    </source>
</evidence>
<dbReference type="AlphaFoldDB" id="A0A9W9Y848"/>
<gene>
    <name evidence="2" type="ORF">OS493_039581</name>
</gene>
<protein>
    <submittedName>
        <fullName evidence="2">Uncharacterized protein</fullName>
    </submittedName>
</protein>